<dbReference type="STRING" id="4829.A0A168MYP4"/>
<dbReference type="PANTHER" id="PTHR24012">
    <property type="entry name" value="RNA BINDING PROTEIN"/>
    <property type="match status" value="1"/>
</dbReference>
<dbReference type="InterPro" id="IPR003954">
    <property type="entry name" value="RRM_euk-type"/>
</dbReference>
<dbReference type="PROSITE" id="PS51309">
    <property type="entry name" value="PABC"/>
    <property type="match status" value="1"/>
</dbReference>
<dbReference type="Proteomes" id="UP000078561">
    <property type="component" value="Unassembled WGS sequence"/>
</dbReference>
<feature type="domain" description="RRM" evidence="10">
    <location>
        <begin position="142"/>
        <end position="219"/>
    </location>
</feature>
<dbReference type="Pfam" id="PF00076">
    <property type="entry name" value="RRM_1"/>
    <property type="match status" value="4"/>
</dbReference>
<feature type="domain" description="RRM" evidence="10">
    <location>
        <begin position="55"/>
        <end position="132"/>
    </location>
</feature>
<organism evidence="12">
    <name type="scientific">Absidia glauca</name>
    <name type="common">Pin mould</name>
    <dbReference type="NCBI Taxonomy" id="4829"/>
    <lineage>
        <taxon>Eukaryota</taxon>
        <taxon>Fungi</taxon>
        <taxon>Fungi incertae sedis</taxon>
        <taxon>Mucoromycota</taxon>
        <taxon>Mucoromycotina</taxon>
        <taxon>Mucoromycetes</taxon>
        <taxon>Mucorales</taxon>
        <taxon>Cunninghamellaceae</taxon>
        <taxon>Absidia</taxon>
    </lineage>
</organism>
<reference evidence="12" key="1">
    <citation type="submission" date="2016-04" db="EMBL/GenBank/DDBJ databases">
        <authorList>
            <person name="Evans L.H."/>
            <person name="Alamgir A."/>
            <person name="Owens N."/>
            <person name="Weber N.D."/>
            <person name="Virtaneva K."/>
            <person name="Barbian K."/>
            <person name="Babar A."/>
            <person name="Rosenke K."/>
        </authorList>
    </citation>
    <scope>NUCLEOTIDE SEQUENCE [LARGE SCALE GENOMIC DNA]</scope>
    <source>
        <strain evidence="12">CBS 101.48</strain>
    </source>
</reference>
<evidence type="ECO:0000313" key="13">
    <source>
        <dbReference type="Proteomes" id="UP000078561"/>
    </source>
</evidence>
<feature type="domain" description="RRM" evidence="10">
    <location>
        <begin position="345"/>
        <end position="423"/>
    </location>
</feature>
<evidence type="ECO:0000256" key="7">
    <source>
        <dbReference type="ARBA" id="ARBA00023242"/>
    </source>
</evidence>
<feature type="domain" description="PABC" evidence="11">
    <location>
        <begin position="518"/>
        <end position="595"/>
    </location>
</feature>
<dbReference type="SMART" id="SM00361">
    <property type="entry name" value="RRM_1"/>
    <property type="match status" value="3"/>
</dbReference>
<evidence type="ECO:0000256" key="9">
    <source>
        <dbReference type="SAM" id="MobiDB-lite"/>
    </source>
</evidence>
<proteinExistence type="inferred from homology"/>
<keyword evidence="5" id="KW-0677">Repeat</keyword>
<evidence type="ECO:0000313" key="12">
    <source>
        <dbReference type="EMBL" id="SAL99461.1"/>
    </source>
</evidence>
<dbReference type="GO" id="GO:0005737">
    <property type="term" value="C:cytoplasm"/>
    <property type="evidence" value="ECO:0007669"/>
    <property type="project" value="UniProtKB-SubCell"/>
</dbReference>
<dbReference type="AlphaFoldDB" id="A0A168MYP4"/>
<evidence type="ECO:0000256" key="8">
    <source>
        <dbReference type="PROSITE-ProRule" id="PRU00176"/>
    </source>
</evidence>
<dbReference type="EMBL" id="LT552697">
    <property type="protein sequence ID" value="SAL99461.1"/>
    <property type="molecule type" value="Genomic_DNA"/>
</dbReference>
<accession>A0A168MYP4</accession>
<dbReference type="InterPro" id="IPR012677">
    <property type="entry name" value="Nucleotide-bd_a/b_plait_sf"/>
</dbReference>
<feature type="region of interest" description="Disordered" evidence="9">
    <location>
        <begin position="466"/>
        <end position="518"/>
    </location>
</feature>
<keyword evidence="4" id="KW-0963">Cytoplasm</keyword>
<gene>
    <name evidence="12" type="primary">ABSGL_05075.1 scaffold 6272</name>
</gene>
<evidence type="ECO:0000256" key="3">
    <source>
        <dbReference type="ARBA" id="ARBA00008557"/>
    </source>
</evidence>
<feature type="compositionally biased region" description="Low complexity" evidence="9">
    <location>
        <begin position="466"/>
        <end position="476"/>
    </location>
</feature>
<comment type="subcellular location">
    <subcellularLocation>
        <location evidence="2">Cytoplasm</location>
    </subcellularLocation>
    <subcellularLocation>
        <location evidence="1">Nucleus</location>
    </subcellularLocation>
</comment>
<dbReference type="PROSITE" id="PS50102">
    <property type="entry name" value="RRM"/>
    <property type="match status" value="4"/>
</dbReference>
<dbReference type="SUPFAM" id="SSF63570">
    <property type="entry name" value="PABC (PABP) domain"/>
    <property type="match status" value="1"/>
</dbReference>
<dbReference type="InParanoid" id="A0A168MYP4"/>
<feature type="compositionally biased region" description="Polar residues" evidence="9">
    <location>
        <begin position="1"/>
        <end position="13"/>
    </location>
</feature>
<dbReference type="InterPro" id="IPR000504">
    <property type="entry name" value="RRM_dom"/>
</dbReference>
<dbReference type="SMART" id="SM00517">
    <property type="entry name" value="PolyA"/>
    <property type="match status" value="1"/>
</dbReference>
<dbReference type="Pfam" id="PF00658">
    <property type="entry name" value="MLLE"/>
    <property type="match status" value="1"/>
</dbReference>
<sequence>MTDTPTPNATQHTLEPLGPRGLSTKQQTDIATIQGQVSQHACAHQRRRQRSGTCNSLYVGELDPSVDEALLLSVFSKAGSVETINVCRDAITNQSLGYAYIRFATNTEDTLDTQTDHALINGKPCRLMWMSNDDRRKPSTSSNLFVKNLDAAVTTKSLMDTFSLYGNITNCRIVTDERGRSKGYGFIRYDTTESAERAINTVNGMTLYDREISVGHHIPKQERIQRMEEAKQRFTNVYVKNLVADITEEELEELFGGFGPIASVLIQRDDHGHSRGFGFVNFERHEDAERAVLQMHATEYIGKRLFVSRAQKRSEREEDLRRQHPPSPSPQQQQQQQQASKYHGVNIYIKNLADAVDDDLLRDIFTPFGAITSAKVMREDKTCQSKGFGFVCFHTPQEANGAVAEMNGATVMGKTIYVALAQKKEDRRHHLETQLSHQRTPRSLVHVQPQPTNSYLNGAPLYYDSYPPQSYPSQPSTATMKPIRWNHVTPPPQQDSSPSNPPHSSVSKQQQQQQQLSSTEQLMDILADHPPDTQKQILGERIYKAVSANHADVAGRVTGMLLEMDVDGLVDLVKDPQLLNEKAREAVAVLDRHHLDGM</sequence>
<keyword evidence="13" id="KW-1185">Reference proteome</keyword>
<comment type="similarity">
    <text evidence="3">Belongs to the polyadenylate-binding protein type-1 family.</text>
</comment>
<dbReference type="GO" id="GO:0005634">
    <property type="term" value="C:nucleus"/>
    <property type="evidence" value="ECO:0007669"/>
    <property type="project" value="UniProtKB-SubCell"/>
</dbReference>
<dbReference type="InterPro" id="IPR035979">
    <property type="entry name" value="RBD_domain_sf"/>
</dbReference>
<keyword evidence="6 8" id="KW-0694">RNA-binding</keyword>
<feature type="compositionally biased region" description="Basic and acidic residues" evidence="9">
    <location>
        <begin position="312"/>
        <end position="322"/>
    </location>
</feature>
<dbReference type="SMART" id="SM00360">
    <property type="entry name" value="RRM"/>
    <property type="match status" value="4"/>
</dbReference>
<evidence type="ECO:0000259" key="10">
    <source>
        <dbReference type="PROSITE" id="PS50102"/>
    </source>
</evidence>
<dbReference type="OrthoDB" id="19742at2759"/>
<feature type="region of interest" description="Disordered" evidence="9">
    <location>
        <begin position="427"/>
        <end position="451"/>
    </location>
</feature>
<evidence type="ECO:0000256" key="2">
    <source>
        <dbReference type="ARBA" id="ARBA00004496"/>
    </source>
</evidence>
<dbReference type="InterPro" id="IPR002004">
    <property type="entry name" value="PABP_HYD_C"/>
</dbReference>
<evidence type="ECO:0000256" key="1">
    <source>
        <dbReference type="ARBA" id="ARBA00004123"/>
    </source>
</evidence>
<dbReference type="SUPFAM" id="SSF54928">
    <property type="entry name" value="RNA-binding domain, RBD"/>
    <property type="match status" value="2"/>
</dbReference>
<feature type="domain" description="RRM" evidence="10">
    <location>
        <begin position="235"/>
        <end position="312"/>
    </location>
</feature>
<dbReference type="FunFam" id="3.30.70.330:FF:000651">
    <property type="entry name" value="Poly(A) binding protein cytoplasmic 1 like"/>
    <property type="match status" value="2"/>
</dbReference>
<keyword evidence="7" id="KW-0539">Nucleus</keyword>
<feature type="compositionally biased region" description="Low complexity" evidence="9">
    <location>
        <begin position="494"/>
        <end position="515"/>
    </location>
</feature>
<evidence type="ECO:0000256" key="5">
    <source>
        <dbReference type="ARBA" id="ARBA00022737"/>
    </source>
</evidence>
<dbReference type="Gene3D" id="3.30.70.330">
    <property type="match status" value="4"/>
</dbReference>
<evidence type="ECO:0000259" key="11">
    <source>
        <dbReference type="PROSITE" id="PS51309"/>
    </source>
</evidence>
<dbReference type="GO" id="GO:0003723">
    <property type="term" value="F:RNA binding"/>
    <property type="evidence" value="ECO:0007669"/>
    <property type="project" value="UniProtKB-UniRule"/>
</dbReference>
<feature type="region of interest" description="Disordered" evidence="9">
    <location>
        <begin position="1"/>
        <end position="24"/>
    </location>
</feature>
<name>A0A168MYP4_ABSGL</name>
<evidence type="ECO:0000256" key="4">
    <source>
        <dbReference type="ARBA" id="ARBA00022490"/>
    </source>
</evidence>
<protein>
    <submittedName>
        <fullName evidence="12">Uncharacterized protein</fullName>
    </submittedName>
</protein>
<dbReference type="Gene3D" id="1.10.1900.10">
    <property type="entry name" value="c-terminal domain of poly(a) binding protein"/>
    <property type="match status" value="1"/>
</dbReference>
<dbReference type="InterPro" id="IPR036053">
    <property type="entry name" value="PABP-dom"/>
</dbReference>
<dbReference type="CDD" id="cd12381">
    <property type="entry name" value="RRM4_I_PABPs"/>
    <property type="match status" value="1"/>
</dbReference>
<evidence type="ECO:0000256" key="6">
    <source>
        <dbReference type="ARBA" id="ARBA00022884"/>
    </source>
</evidence>
<feature type="region of interest" description="Disordered" evidence="9">
    <location>
        <begin position="312"/>
        <end position="340"/>
    </location>
</feature>